<dbReference type="RefSeq" id="WP_037440723.1">
    <property type="nucleotide sequence ID" value="NZ_JNFF01000053.1"/>
</dbReference>
<accession>A0A081PH66</accession>
<dbReference type="OrthoDB" id="797407at2"/>
<keyword evidence="2" id="KW-1185">Reference proteome</keyword>
<sequence length="171" mass="19407">MGQQLIQDDAALRMFFTEEIYLQQEQEPVVIQAPAILPVSVPEISYKFLGKNQRQILILVQDDNEEVSSVEGRELLRNIVKAIQLTANDFALLNYSLCATSRHEELFTYFKPRIVLSFGVSTSMLGLPEKNSNELVFHEQIQMIFSANLHLLAADLNGKKALWGSLKKLEL</sequence>
<name>A0A081PH66_9SPHI</name>
<dbReference type="EMBL" id="JNFF01000053">
    <property type="protein sequence ID" value="KEQ30039.1"/>
    <property type="molecule type" value="Genomic_DNA"/>
</dbReference>
<dbReference type="AlphaFoldDB" id="A0A081PH66"/>
<evidence type="ECO:0000313" key="2">
    <source>
        <dbReference type="Proteomes" id="UP000028007"/>
    </source>
</evidence>
<gene>
    <name evidence="1" type="ORF">N180_11465</name>
</gene>
<dbReference type="eggNOG" id="ENOG5033AHB">
    <property type="taxonomic scope" value="Bacteria"/>
</dbReference>
<protein>
    <submittedName>
        <fullName evidence="1">Uncharacterized protein</fullName>
    </submittedName>
</protein>
<evidence type="ECO:0000313" key="1">
    <source>
        <dbReference type="EMBL" id="KEQ30039.1"/>
    </source>
</evidence>
<proteinExistence type="predicted"/>
<organism evidence="1 2">
    <name type="scientific">Pedobacter antarcticus 4BY</name>
    <dbReference type="NCBI Taxonomy" id="1358423"/>
    <lineage>
        <taxon>Bacteria</taxon>
        <taxon>Pseudomonadati</taxon>
        <taxon>Bacteroidota</taxon>
        <taxon>Sphingobacteriia</taxon>
        <taxon>Sphingobacteriales</taxon>
        <taxon>Sphingobacteriaceae</taxon>
        <taxon>Pedobacter</taxon>
    </lineage>
</organism>
<dbReference type="Proteomes" id="UP000028007">
    <property type="component" value="Unassembled WGS sequence"/>
</dbReference>
<reference evidence="1 2" key="1">
    <citation type="journal article" date="1992" name="Int. J. Syst. Bacteriol.">
        <title>Sphingobacterium antarcticus sp. nov. a Psychrotrophic Bacterium from the Soils of Schirmacher Oasis, Antarctica.</title>
        <authorList>
            <person name="Shivaji S."/>
            <person name="Ray M.K."/>
            <person name="Rao N.S."/>
            <person name="Saiserr L."/>
            <person name="Jagannadham M.V."/>
            <person name="Kumar G.S."/>
            <person name="Reddy G."/>
            <person name="Bhargava P.M."/>
        </authorList>
    </citation>
    <scope>NUCLEOTIDE SEQUENCE [LARGE SCALE GENOMIC DNA]</scope>
    <source>
        <strain evidence="1 2">4BY</strain>
    </source>
</reference>
<comment type="caution">
    <text evidence="1">The sequence shown here is derived from an EMBL/GenBank/DDBJ whole genome shotgun (WGS) entry which is preliminary data.</text>
</comment>